<name>F6EG95_HOYSD</name>
<dbReference type="EMBL" id="CP002786">
    <property type="protein sequence ID" value="AEF39820.1"/>
    <property type="molecule type" value="Genomic_DNA"/>
</dbReference>
<dbReference type="AlphaFoldDB" id="F6EG95"/>
<evidence type="ECO:0000313" key="1">
    <source>
        <dbReference type="EMBL" id="AEF39820.1"/>
    </source>
</evidence>
<accession>F6EG95</accession>
<organism evidence="1 2">
    <name type="scientific">Hoyosella subflava (strain DSM 45089 / JCM 17490 / NBRC 109087 / DQS3-9A1)</name>
    <name type="common">Amycolicicoccus subflavus</name>
    <dbReference type="NCBI Taxonomy" id="443218"/>
    <lineage>
        <taxon>Bacteria</taxon>
        <taxon>Bacillati</taxon>
        <taxon>Actinomycetota</taxon>
        <taxon>Actinomycetes</taxon>
        <taxon>Mycobacteriales</taxon>
        <taxon>Hoyosellaceae</taxon>
        <taxon>Hoyosella</taxon>
    </lineage>
</organism>
<dbReference type="Proteomes" id="UP000009235">
    <property type="component" value="Chromosome"/>
</dbReference>
<evidence type="ECO:0000313" key="2">
    <source>
        <dbReference type="Proteomes" id="UP000009235"/>
    </source>
</evidence>
<dbReference type="KEGG" id="asd:AS9A_1368"/>
<gene>
    <name evidence="1" type="ordered locus">AS9A_1368</name>
</gene>
<reference evidence="1 2" key="1">
    <citation type="journal article" date="2011" name="J. Bacteriol.">
        <title>Complete genome sequence of Amycolicicoccus subflavus DQS3-9A1T, an actinomycete isolated from crude oil-polluted soil.</title>
        <authorList>
            <person name="Cai M."/>
            <person name="Chen W.M."/>
            <person name="Nie Y."/>
            <person name="Chi C.Q."/>
            <person name="Wang Y.N."/>
            <person name="Tang Y.Q."/>
            <person name="Li G.Y."/>
            <person name="Wu X.L."/>
        </authorList>
    </citation>
    <scope>NUCLEOTIDE SEQUENCE [LARGE SCALE GENOMIC DNA]</scope>
    <source>
        <strain evidence="2">DSM 45089 / DQS3-9A1</strain>
    </source>
</reference>
<dbReference type="HOGENOM" id="CLU_3283874_0_0_11"/>
<protein>
    <submittedName>
        <fullName evidence="1">Uncharacterized protein</fullName>
    </submittedName>
</protein>
<keyword evidence="2" id="KW-1185">Reference proteome</keyword>
<proteinExistence type="predicted"/>
<sequence>MGQSVVKTPSLQTKARRKVETFRRAVIESDLRAELGLKTE</sequence>